<protein>
    <recommendedName>
        <fullName evidence="3">SAM-dependent methyltransferase</fullName>
    </recommendedName>
</protein>
<dbReference type="Pfam" id="PF04816">
    <property type="entry name" value="TrmK"/>
    <property type="match status" value="1"/>
</dbReference>
<dbReference type="EMBL" id="AYYN01000030">
    <property type="protein sequence ID" value="KRM76806.1"/>
    <property type="molecule type" value="Genomic_DNA"/>
</dbReference>
<reference evidence="1 2" key="1">
    <citation type="journal article" date="2015" name="Genome Announc.">
        <title>Expanding the biotechnology potential of lactobacilli through comparative genomics of 213 strains and associated genera.</title>
        <authorList>
            <person name="Sun Z."/>
            <person name="Harris H.M."/>
            <person name="McCann A."/>
            <person name="Guo C."/>
            <person name="Argimon S."/>
            <person name="Zhang W."/>
            <person name="Yang X."/>
            <person name="Jeffery I.B."/>
            <person name="Cooney J.C."/>
            <person name="Kagawa T.F."/>
            <person name="Liu W."/>
            <person name="Song Y."/>
            <person name="Salvetti E."/>
            <person name="Wrobel A."/>
            <person name="Rasinkangas P."/>
            <person name="Parkhill J."/>
            <person name="Rea M.C."/>
            <person name="O'Sullivan O."/>
            <person name="Ritari J."/>
            <person name="Douillard F.P."/>
            <person name="Paul Ross R."/>
            <person name="Yang R."/>
            <person name="Briner A.E."/>
            <person name="Felis G.E."/>
            <person name="de Vos W.M."/>
            <person name="Barrangou R."/>
            <person name="Klaenhammer T.R."/>
            <person name="Caufield P.W."/>
            <person name="Cui Y."/>
            <person name="Zhang H."/>
            <person name="O'Toole P.W."/>
        </authorList>
    </citation>
    <scope>NUCLEOTIDE SEQUENCE [LARGE SCALE GENOMIC DNA]</scope>
    <source>
        <strain evidence="1 2">DSM 20452</strain>
    </source>
</reference>
<dbReference type="InterPro" id="IPR029063">
    <property type="entry name" value="SAM-dependent_MTases_sf"/>
</dbReference>
<dbReference type="RefSeq" id="WP_056958427.1">
    <property type="nucleotide sequence ID" value="NZ_AYYN01000030.1"/>
</dbReference>
<evidence type="ECO:0000313" key="1">
    <source>
        <dbReference type="EMBL" id="KRM76806.1"/>
    </source>
</evidence>
<dbReference type="SUPFAM" id="SSF53335">
    <property type="entry name" value="S-adenosyl-L-methionine-dependent methyltransferases"/>
    <property type="match status" value="1"/>
</dbReference>
<organism evidence="1 2">
    <name type="scientific">Ligilactobacillus murinus DSM 20452 = NBRC 14221</name>
    <dbReference type="NCBI Taxonomy" id="1423772"/>
    <lineage>
        <taxon>Bacteria</taxon>
        <taxon>Bacillati</taxon>
        <taxon>Bacillota</taxon>
        <taxon>Bacilli</taxon>
        <taxon>Lactobacillales</taxon>
        <taxon>Lactobacillaceae</taxon>
        <taxon>Ligilactobacillus</taxon>
    </lineage>
</organism>
<dbReference type="GO" id="GO:0160105">
    <property type="term" value="F:tRNA (adenine(22)-N1)-methyltransferase activity"/>
    <property type="evidence" value="ECO:0007669"/>
    <property type="project" value="InterPro"/>
</dbReference>
<proteinExistence type="predicted"/>
<sequence length="232" mass="25576">MDAHHLSQRLLCVADLIEKGARLADIGSDHAYLPAYLALKGQIEFGIAGEVVKGPYENAKQEIKKEGLEDKVQARLADGLNAIELADQINVITICGMGGTLICDILEAGKDKLSEHPQLILQPNVGEENVRRWLLANNYQITAEYIMEEDGHIYEVIAASYTDEKQTLTSAELQFGPYLLQKKNAAFQAKWQKEIAKLETILKELNKANQVPVAKKQALKAKIAQIGSVLNG</sequence>
<accession>A0A0R2BM44</accession>
<dbReference type="Gene3D" id="3.40.50.150">
    <property type="entry name" value="Vaccinia Virus protein VP39"/>
    <property type="match status" value="1"/>
</dbReference>
<comment type="caution">
    <text evidence="1">The sequence shown here is derived from an EMBL/GenBank/DDBJ whole genome shotgun (WGS) entry which is preliminary data.</text>
</comment>
<dbReference type="PIRSF" id="PIRSF018637">
    <property type="entry name" value="TrmK"/>
    <property type="match status" value="1"/>
</dbReference>
<gene>
    <name evidence="1" type="ORF">FC48_GL001371</name>
</gene>
<name>A0A0R2BM44_9LACO</name>
<dbReference type="PANTHER" id="PTHR38451">
    <property type="entry name" value="TRNA (ADENINE(22)-N(1))-METHYLTRANSFERASE"/>
    <property type="match status" value="1"/>
</dbReference>
<dbReference type="Gene3D" id="1.10.287.1890">
    <property type="match status" value="1"/>
</dbReference>
<dbReference type="AlphaFoldDB" id="A0A0R2BM44"/>
<dbReference type="PATRIC" id="fig|1423772.3.peg.1462"/>
<dbReference type="PANTHER" id="PTHR38451:SF1">
    <property type="entry name" value="TRNA (ADENINE(22)-N(1))-METHYLTRANSFERASE"/>
    <property type="match status" value="1"/>
</dbReference>
<dbReference type="Proteomes" id="UP000051612">
    <property type="component" value="Unassembled WGS sequence"/>
</dbReference>
<evidence type="ECO:0008006" key="3">
    <source>
        <dbReference type="Google" id="ProtNLM"/>
    </source>
</evidence>
<evidence type="ECO:0000313" key="2">
    <source>
        <dbReference type="Proteomes" id="UP000051612"/>
    </source>
</evidence>
<dbReference type="InterPro" id="IPR006901">
    <property type="entry name" value="TrmK"/>
</dbReference>